<evidence type="ECO:0000313" key="1">
    <source>
        <dbReference type="EMBL" id="ROL44812.1"/>
    </source>
</evidence>
<dbReference type="AlphaFoldDB" id="A0A3N0YEX0"/>
<evidence type="ECO:0000313" key="2">
    <source>
        <dbReference type="Proteomes" id="UP000281406"/>
    </source>
</evidence>
<organism evidence="1 2">
    <name type="scientific">Anabarilius grahami</name>
    <name type="common">Kanglang fish</name>
    <name type="synonym">Barilius grahami</name>
    <dbReference type="NCBI Taxonomy" id="495550"/>
    <lineage>
        <taxon>Eukaryota</taxon>
        <taxon>Metazoa</taxon>
        <taxon>Chordata</taxon>
        <taxon>Craniata</taxon>
        <taxon>Vertebrata</taxon>
        <taxon>Euteleostomi</taxon>
        <taxon>Actinopterygii</taxon>
        <taxon>Neopterygii</taxon>
        <taxon>Teleostei</taxon>
        <taxon>Ostariophysi</taxon>
        <taxon>Cypriniformes</taxon>
        <taxon>Xenocyprididae</taxon>
        <taxon>Xenocypridinae</taxon>
        <taxon>Xenocypridinae incertae sedis</taxon>
        <taxon>Anabarilius</taxon>
    </lineage>
</organism>
<accession>A0A3N0YEX0</accession>
<name>A0A3N0YEX0_ANAGA</name>
<comment type="caution">
    <text evidence="1">The sequence shown here is derived from an EMBL/GenBank/DDBJ whole genome shotgun (WGS) entry which is preliminary data.</text>
</comment>
<keyword evidence="2" id="KW-1185">Reference proteome</keyword>
<sequence>MRIQSVCNDEHVSDCSAPLTGSLISEELHSGYEDADELLSEEMMKEITPGYYDDVITDGLKPDRETVDTPEHYDDVIINGQSIPGVTVDAWCHRHARLHHAPIPAHSITGVLITATCTSLTHSSAPLQRALIHSTPCPLSLSYTHMYTYLKDSSLATYLSPVTPDLPVCSSSVCECSIVSNVLQLHPVSRLSHLQSQKDSNYHQPLPFAHLPYPACHICSLVSIKTVYLFTSVYDPSVS</sequence>
<dbReference type="Proteomes" id="UP000281406">
    <property type="component" value="Unassembled WGS sequence"/>
</dbReference>
<protein>
    <submittedName>
        <fullName evidence="1">Uncharacterized protein</fullName>
    </submittedName>
</protein>
<reference evidence="1 2" key="1">
    <citation type="submission" date="2018-10" db="EMBL/GenBank/DDBJ databases">
        <title>Genome assembly for a Yunnan-Guizhou Plateau 3E fish, Anabarilius grahami (Regan), and its evolutionary and genetic applications.</title>
        <authorList>
            <person name="Jiang W."/>
        </authorList>
    </citation>
    <scope>NUCLEOTIDE SEQUENCE [LARGE SCALE GENOMIC DNA]</scope>
    <source>
        <strain evidence="1">AG-KIZ</strain>
        <tissue evidence="1">Muscle</tissue>
    </source>
</reference>
<dbReference type="EMBL" id="RJVU01043966">
    <property type="protein sequence ID" value="ROL44812.1"/>
    <property type="molecule type" value="Genomic_DNA"/>
</dbReference>
<gene>
    <name evidence="1" type="ORF">DPX16_0064</name>
</gene>
<dbReference type="OrthoDB" id="8893633at2759"/>
<proteinExistence type="predicted"/>